<feature type="transmembrane region" description="Helical" evidence="1">
    <location>
        <begin position="169"/>
        <end position="196"/>
    </location>
</feature>
<feature type="transmembrane region" description="Helical" evidence="1">
    <location>
        <begin position="284"/>
        <end position="304"/>
    </location>
</feature>
<comment type="caution">
    <text evidence="3">The sequence shown here is derived from an EMBL/GenBank/DDBJ whole genome shotgun (WGS) entry which is preliminary data.</text>
</comment>
<dbReference type="AlphaFoldDB" id="A0A4R7HZE3"/>
<protein>
    <submittedName>
        <fullName evidence="3">Dolichyl-phosphate-mannose-protein mannosyltransferase</fullName>
    </submittedName>
</protein>
<feature type="domain" description="Glycosyltransferase RgtA/B/C/D-like" evidence="2">
    <location>
        <begin position="77"/>
        <end position="218"/>
    </location>
</feature>
<dbReference type="GO" id="GO:0016757">
    <property type="term" value="F:glycosyltransferase activity"/>
    <property type="evidence" value="ECO:0007669"/>
    <property type="project" value="UniProtKB-KW"/>
</dbReference>
<gene>
    <name evidence="3" type="ORF">BDK89_2112</name>
</gene>
<evidence type="ECO:0000256" key="1">
    <source>
        <dbReference type="SAM" id="Phobius"/>
    </source>
</evidence>
<feature type="transmembrane region" description="Helical" evidence="1">
    <location>
        <begin position="397"/>
        <end position="422"/>
    </location>
</feature>
<keyword evidence="1" id="KW-0812">Transmembrane</keyword>
<keyword evidence="1" id="KW-1133">Transmembrane helix</keyword>
<evidence type="ECO:0000259" key="2">
    <source>
        <dbReference type="Pfam" id="PF13231"/>
    </source>
</evidence>
<dbReference type="EMBL" id="SOAU01000001">
    <property type="protein sequence ID" value="TDT16521.1"/>
    <property type="molecule type" value="Genomic_DNA"/>
</dbReference>
<name>A0A4R7HZE3_9ACTN</name>
<keyword evidence="1" id="KW-0472">Membrane</keyword>
<dbReference type="Proteomes" id="UP000294558">
    <property type="component" value="Unassembled WGS sequence"/>
</dbReference>
<dbReference type="Pfam" id="PF13231">
    <property type="entry name" value="PMT_2"/>
    <property type="match status" value="1"/>
</dbReference>
<proteinExistence type="predicted"/>
<evidence type="ECO:0000313" key="3">
    <source>
        <dbReference type="EMBL" id="TDT16521.1"/>
    </source>
</evidence>
<reference evidence="3 4" key="1">
    <citation type="submission" date="2019-03" db="EMBL/GenBank/DDBJ databases">
        <title>Sequencing the genomes of 1000 actinobacteria strains.</title>
        <authorList>
            <person name="Klenk H.-P."/>
        </authorList>
    </citation>
    <scope>NUCLEOTIDE SEQUENCE [LARGE SCALE GENOMIC DNA]</scope>
    <source>
        <strain evidence="3 4">DSM 18936</strain>
    </source>
</reference>
<keyword evidence="3" id="KW-0808">Transferase</keyword>
<keyword evidence="4" id="KW-1185">Reference proteome</keyword>
<feature type="transmembrane region" description="Helical" evidence="1">
    <location>
        <begin position="367"/>
        <end position="385"/>
    </location>
</feature>
<feature type="transmembrane region" description="Helical" evidence="1">
    <location>
        <begin position="116"/>
        <end position="149"/>
    </location>
</feature>
<keyword evidence="3" id="KW-0328">Glycosyltransferase</keyword>
<accession>A0A4R7HZE3</accession>
<feature type="transmembrane region" description="Helical" evidence="1">
    <location>
        <begin position="203"/>
        <end position="223"/>
    </location>
</feature>
<feature type="transmembrane region" description="Helical" evidence="1">
    <location>
        <begin position="15"/>
        <end position="36"/>
    </location>
</feature>
<evidence type="ECO:0000313" key="4">
    <source>
        <dbReference type="Proteomes" id="UP000294558"/>
    </source>
</evidence>
<sequence length="608" mass="65763">MLGGGFRWGFGGVSWLGRAAIALLIVVLIAPIRGLYKATGSSLEEGFMLVFPNLVQQGWVPNRDFLHLYGPTSLDSLALWYRVFGDTLESERTFGLLQNLAIVAAIYTLARVSGHVAAVGAALVAAMFVMTPIGLTALAWHGGVALALWATVYGARARATGQPADWWRAAIFAGLALGFRPDLVVALGLTLAFLLWPLRRHASTLLIAFAGLMVGLLPMWWHLGRAGLRTAFEGMVLEPVVDLRPGRELPAPPSWDKIDGALQAVAEEPAPRWWLPAPQASHQLYLWFWAVVIVAIGTLVFAAWRYRRATTEQPPETVEADGAAETDGDRDGGSFVPLGRTELLPLLAGAVFGFGIIPQALQRPDSAHLAWVAMVSWPILTVLLVDPIRRLVPLLRPSWAGATAATALIGIVMIVICPFYTYRMYALHTRVSIGQIPPPFEIQRGDHRFWVGDAAVARAVNDMIPDLEALMDDGDTLIVGPGDLSRTVYADTYIYWLFPELEPGTRYIEMDPGLADQADSGLAEEIAAADFVVLTNTWSGWYEPNASIEQGSQEHNRAVADHHCLVQSYETNLVLLFAACEGGGGLDPVTIAGRENAIGGGGVESAIP</sequence>
<dbReference type="InterPro" id="IPR038731">
    <property type="entry name" value="RgtA/B/C-like"/>
</dbReference>
<organism evidence="3 4">
    <name type="scientific">Ilumatobacter fluminis</name>
    <dbReference type="NCBI Taxonomy" id="467091"/>
    <lineage>
        <taxon>Bacteria</taxon>
        <taxon>Bacillati</taxon>
        <taxon>Actinomycetota</taxon>
        <taxon>Acidimicrobiia</taxon>
        <taxon>Acidimicrobiales</taxon>
        <taxon>Ilumatobacteraceae</taxon>
        <taxon>Ilumatobacter</taxon>
    </lineage>
</organism>